<evidence type="ECO:0000256" key="5">
    <source>
        <dbReference type="ARBA" id="ARBA00022777"/>
    </source>
</evidence>
<dbReference type="InterPro" id="IPR003594">
    <property type="entry name" value="HATPase_dom"/>
</dbReference>
<keyword evidence="7" id="KW-0812">Transmembrane</keyword>
<keyword evidence="4" id="KW-0808">Transferase</keyword>
<keyword evidence="5 9" id="KW-0418">Kinase</keyword>
<dbReference type="Gene3D" id="1.10.287.130">
    <property type="match status" value="1"/>
</dbReference>
<keyword evidence="3" id="KW-0597">Phosphoprotein</keyword>
<evidence type="ECO:0000259" key="8">
    <source>
        <dbReference type="PROSITE" id="PS50109"/>
    </source>
</evidence>
<proteinExistence type="predicted"/>
<keyword evidence="6" id="KW-0902">Two-component regulatory system</keyword>
<sequence>MNGKRYAYVLVLIVAVIFATLAIQVYWNIKNYEDTAAQVHRDLQTALDKSVEDYYTIQAKRNTISFFNNDKEGWSSEKVGNIMSAVDFTKATKDGIVLQDSSRLTGITVVRGAQMDSINLIKNPNSISHIDIKNNIPVSKKSELNNISNTKPLRSDTLKPKRSFIETLRISDDEMKGEMQEFQNRIIFSMTSNEMNMERLDSIYKKELLQKDIAVKYQLRYNDGDSLFFEGDSLKSDFVIKSESALFYKDASLEMNYAGQAMTILKRNLTGMLLSTVLILAVISCLFYMLYVIRKQKQLSLIKNDLISNITHEFKTPIATASAALEGVQNFTISGDTEKSDRYLNVGREQLNKLNLMVEKLLETATIDSENLALQKTDLNINQLMQEAICRYENTTKKSISFNRPEVDPIIYADAFHLENAINNLIDNALKYGGDKIAVVIDTFNEHLFIKISDNGNGLKTRDARHLFEKFYRVPQGDRHNIKGHGIGLFYTRAIIEKHGGTISLNLNPTTFKIELPNE</sequence>
<dbReference type="PROSITE" id="PS50109">
    <property type="entry name" value="HIS_KIN"/>
    <property type="match status" value="1"/>
</dbReference>
<dbReference type="CDD" id="cd00082">
    <property type="entry name" value="HisKA"/>
    <property type="match status" value="1"/>
</dbReference>
<gene>
    <name evidence="9" type="ORF">NMS_0486</name>
</gene>
<dbReference type="InterPro" id="IPR036890">
    <property type="entry name" value="HATPase_C_sf"/>
</dbReference>
<keyword evidence="7" id="KW-0472">Membrane</keyword>
<dbReference type="PANTHER" id="PTHR45453:SF1">
    <property type="entry name" value="PHOSPHATE REGULON SENSOR PROTEIN PHOR"/>
    <property type="match status" value="1"/>
</dbReference>
<dbReference type="InterPro" id="IPR050351">
    <property type="entry name" value="BphY/WalK/GraS-like"/>
</dbReference>
<dbReference type="HOGENOM" id="CLU_026375_0_0_10"/>
<dbReference type="Pfam" id="PF02518">
    <property type="entry name" value="HATPase_c"/>
    <property type="match status" value="1"/>
</dbReference>
<dbReference type="InterPro" id="IPR036097">
    <property type="entry name" value="HisK_dim/P_sf"/>
</dbReference>
<keyword evidence="7" id="KW-1133">Transmembrane helix</keyword>
<dbReference type="PRINTS" id="PR00344">
    <property type="entry name" value="BCTRLSENSOR"/>
</dbReference>
<evidence type="ECO:0000313" key="10">
    <source>
        <dbReference type="Proteomes" id="UP000031760"/>
    </source>
</evidence>
<protein>
    <recommendedName>
        <fullName evidence="2">histidine kinase</fullName>
        <ecNumber evidence="2">2.7.13.3</ecNumber>
    </recommendedName>
</protein>
<dbReference type="InterPro" id="IPR005467">
    <property type="entry name" value="His_kinase_dom"/>
</dbReference>
<evidence type="ECO:0000256" key="3">
    <source>
        <dbReference type="ARBA" id="ARBA00022553"/>
    </source>
</evidence>
<dbReference type="InterPro" id="IPR004358">
    <property type="entry name" value="Sig_transdc_His_kin-like_C"/>
</dbReference>
<dbReference type="SUPFAM" id="SSF55874">
    <property type="entry name" value="ATPase domain of HSP90 chaperone/DNA topoisomerase II/histidine kinase"/>
    <property type="match status" value="1"/>
</dbReference>
<dbReference type="OrthoDB" id="1933776at2"/>
<comment type="catalytic activity">
    <reaction evidence="1">
        <text>ATP + protein L-histidine = ADP + protein N-phospho-L-histidine.</text>
        <dbReference type="EC" id="2.7.13.3"/>
    </reaction>
</comment>
<dbReference type="SMART" id="SM00387">
    <property type="entry name" value="HATPase_c"/>
    <property type="match status" value="1"/>
</dbReference>
<dbReference type="AlphaFoldDB" id="W8VPH8"/>
<evidence type="ECO:0000256" key="6">
    <source>
        <dbReference type="ARBA" id="ARBA00023012"/>
    </source>
</evidence>
<dbReference type="EC" id="2.7.13.3" evidence="2"/>
<evidence type="ECO:0000256" key="4">
    <source>
        <dbReference type="ARBA" id="ARBA00022679"/>
    </source>
</evidence>
<dbReference type="EMBL" id="AP014548">
    <property type="protein sequence ID" value="BAO54495.1"/>
    <property type="molecule type" value="Genomic_DNA"/>
</dbReference>
<dbReference type="Proteomes" id="UP000031760">
    <property type="component" value="Chromosome"/>
</dbReference>
<evidence type="ECO:0000256" key="2">
    <source>
        <dbReference type="ARBA" id="ARBA00012438"/>
    </source>
</evidence>
<dbReference type="SUPFAM" id="SSF47384">
    <property type="entry name" value="Homodimeric domain of signal transducing histidine kinase"/>
    <property type="match status" value="1"/>
</dbReference>
<feature type="transmembrane region" description="Helical" evidence="7">
    <location>
        <begin position="272"/>
        <end position="293"/>
    </location>
</feature>
<feature type="domain" description="Histidine kinase" evidence="8">
    <location>
        <begin position="309"/>
        <end position="519"/>
    </location>
</feature>
<dbReference type="PANTHER" id="PTHR45453">
    <property type="entry name" value="PHOSPHATE REGULON SENSOR PROTEIN PHOR"/>
    <property type="match status" value="1"/>
</dbReference>
<evidence type="ECO:0000256" key="7">
    <source>
        <dbReference type="SAM" id="Phobius"/>
    </source>
</evidence>
<dbReference type="GO" id="GO:0004721">
    <property type="term" value="F:phosphoprotein phosphatase activity"/>
    <property type="evidence" value="ECO:0007669"/>
    <property type="project" value="TreeGrafter"/>
</dbReference>
<reference evidence="9 10" key="1">
    <citation type="journal article" date="2014" name="Proc. Natl. Acad. Sci. U.S.A.">
        <title>Functional characterization of flavobacteria rhodopsins reveals a unique class of light-driven chloride pump in bacteria.</title>
        <authorList>
            <person name="Yoshizawa S."/>
            <person name="Kumagai Y."/>
            <person name="Kim H."/>
            <person name="Ogura Y."/>
            <person name="Hayashi T."/>
            <person name="Iwasaki W."/>
            <person name="DeLong E.F."/>
            <person name="Kogure K."/>
        </authorList>
    </citation>
    <scope>NUCLEOTIDE SEQUENCE [LARGE SCALE GENOMIC DNA]</scope>
    <source>
        <strain evidence="9 10">S1-08</strain>
    </source>
</reference>
<dbReference type="InterPro" id="IPR003661">
    <property type="entry name" value="HisK_dim/P_dom"/>
</dbReference>
<evidence type="ECO:0000256" key="1">
    <source>
        <dbReference type="ARBA" id="ARBA00000085"/>
    </source>
</evidence>
<dbReference type="Gene3D" id="3.30.565.10">
    <property type="entry name" value="Histidine kinase-like ATPase, C-terminal domain"/>
    <property type="match status" value="1"/>
</dbReference>
<dbReference type="Pfam" id="PF00512">
    <property type="entry name" value="HisKA"/>
    <property type="match status" value="1"/>
</dbReference>
<name>W8VPH8_9FLAO</name>
<dbReference type="GO" id="GO:0000155">
    <property type="term" value="F:phosphorelay sensor kinase activity"/>
    <property type="evidence" value="ECO:0007669"/>
    <property type="project" value="InterPro"/>
</dbReference>
<evidence type="ECO:0000313" key="9">
    <source>
        <dbReference type="EMBL" id="BAO54495.1"/>
    </source>
</evidence>
<dbReference type="GO" id="GO:0005886">
    <property type="term" value="C:plasma membrane"/>
    <property type="evidence" value="ECO:0007669"/>
    <property type="project" value="TreeGrafter"/>
</dbReference>
<keyword evidence="10" id="KW-1185">Reference proteome</keyword>
<dbReference type="RefSeq" id="WP_041495207.1">
    <property type="nucleotide sequence ID" value="NZ_AP014548.1"/>
</dbReference>
<organism evidence="9 10">
    <name type="scientific">Nonlabens marinus S1-08</name>
    <dbReference type="NCBI Taxonomy" id="1454201"/>
    <lineage>
        <taxon>Bacteria</taxon>
        <taxon>Pseudomonadati</taxon>
        <taxon>Bacteroidota</taxon>
        <taxon>Flavobacteriia</taxon>
        <taxon>Flavobacteriales</taxon>
        <taxon>Flavobacteriaceae</taxon>
        <taxon>Nonlabens</taxon>
    </lineage>
</organism>
<dbReference type="GO" id="GO:0016036">
    <property type="term" value="P:cellular response to phosphate starvation"/>
    <property type="evidence" value="ECO:0007669"/>
    <property type="project" value="TreeGrafter"/>
</dbReference>
<dbReference type="STRING" id="1454201.NMS_0486"/>
<dbReference type="KEGG" id="nmf:NMS_0486"/>
<dbReference type="SMART" id="SM00388">
    <property type="entry name" value="HisKA"/>
    <property type="match status" value="1"/>
</dbReference>
<dbReference type="CDD" id="cd00075">
    <property type="entry name" value="HATPase"/>
    <property type="match status" value="1"/>
</dbReference>
<feature type="transmembrane region" description="Helical" evidence="7">
    <location>
        <begin position="7"/>
        <end position="27"/>
    </location>
</feature>
<accession>W8VPH8</accession>